<evidence type="ECO:0000313" key="2">
    <source>
        <dbReference type="Proteomes" id="UP001195483"/>
    </source>
</evidence>
<keyword evidence="2" id="KW-1185">Reference proteome</keyword>
<gene>
    <name evidence="1" type="ORF">CHS0354_031509</name>
</gene>
<comment type="caution">
    <text evidence="1">The sequence shown here is derived from an EMBL/GenBank/DDBJ whole genome shotgun (WGS) entry which is preliminary data.</text>
</comment>
<sequence>MTEGPYVDGASFHLDVTGTIPATMKPEAYLSASDVPSFDVEVLGKKLHKTEGDSSDDKSLQLLAQSENIISLSTWTVNKLDCRFKSQDCVDDAGVEAFSAVGASLNTLYVVGTYPSGLTGSEADNKSNLKDDFPTHVVNPGKFSSRRPSSLASTVTIVCFFLE</sequence>
<proteinExistence type="predicted"/>
<reference evidence="1" key="2">
    <citation type="journal article" date="2021" name="Genome Biol. Evol.">
        <title>Developing a high-quality reference genome for a parasitic bivalve with doubly uniparental inheritance (Bivalvia: Unionida).</title>
        <authorList>
            <person name="Smith C.H."/>
        </authorList>
    </citation>
    <scope>NUCLEOTIDE SEQUENCE</scope>
    <source>
        <strain evidence="1">CHS0354</strain>
        <tissue evidence="1">Mantle</tissue>
    </source>
</reference>
<reference evidence="1" key="3">
    <citation type="submission" date="2023-05" db="EMBL/GenBank/DDBJ databases">
        <authorList>
            <person name="Smith C.H."/>
        </authorList>
    </citation>
    <scope>NUCLEOTIDE SEQUENCE</scope>
    <source>
        <strain evidence="1">CHS0354</strain>
        <tissue evidence="1">Mantle</tissue>
    </source>
</reference>
<name>A0AAE0SHD8_9BIVA</name>
<accession>A0AAE0SHD8</accession>
<dbReference type="EMBL" id="JAEAOA010001885">
    <property type="protein sequence ID" value="KAK3592002.1"/>
    <property type="molecule type" value="Genomic_DNA"/>
</dbReference>
<organism evidence="1 2">
    <name type="scientific">Potamilus streckersoni</name>
    <dbReference type="NCBI Taxonomy" id="2493646"/>
    <lineage>
        <taxon>Eukaryota</taxon>
        <taxon>Metazoa</taxon>
        <taxon>Spiralia</taxon>
        <taxon>Lophotrochozoa</taxon>
        <taxon>Mollusca</taxon>
        <taxon>Bivalvia</taxon>
        <taxon>Autobranchia</taxon>
        <taxon>Heteroconchia</taxon>
        <taxon>Palaeoheterodonta</taxon>
        <taxon>Unionida</taxon>
        <taxon>Unionoidea</taxon>
        <taxon>Unionidae</taxon>
        <taxon>Ambleminae</taxon>
        <taxon>Lampsilini</taxon>
        <taxon>Potamilus</taxon>
    </lineage>
</organism>
<dbReference type="Proteomes" id="UP001195483">
    <property type="component" value="Unassembled WGS sequence"/>
</dbReference>
<reference evidence="1" key="1">
    <citation type="journal article" date="2021" name="Genome Biol. Evol.">
        <title>A High-Quality Reference Genome for a Parasitic Bivalve with Doubly Uniparental Inheritance (Bivalvia: Unionida).</title>
        <authorList>
            <person name="Smith C.H."/>
        </authorList>
    </citation>
    <scope>NUCLEOTIDE SEQUENCE</scope>
    <source>
        <strain evidence="1">CHS0354</strain>
    </source>
</reference>
<protein>
    <submittedName>
        <fullName evidence="1">Uncharacterized protein</fullName>
    </submittedName>
</protein>
<dbReference type="AlphaFoldDB" id="A0AAE0SHD8"/>
<evidence type="ECO:0000313" key="1">
    <source>
        <dbReference type="EMBL" id="KAK3592002.1"/>
    </source>
</evidence>